<evidence type="ECO:0000313" key="3">
    <source>
        <dbReference type="EMBL" id="CAD7660096.1"/>
    </source>
</evidence>
<reference evidence="3" key="1">
    <citation type="submission" date="2020-11" db="EMBL/GenBank/DDBJ databases">
        <authorList>
            <person name="Tran Van P."/>
        </authorList>
    </citation>
    <scope>NUCLEOTIDE SEQUENCE</scope>
</reference>
<comment type="similarity">
    <text evidence="2">Belongs to the short-chain dehydrogenases/reductases (SDR) family.</text>
</comment>
<proteinExistence type="inferred from homology"/>
<dbReference type="EMBL" id="CAJPVJ010019245">
    <property type="protein sequence ID" value="CAG2177234.1"/>
    <property type="molecule type" value="Genomic_DNA"/>
</dbReference>
<dbReference type="SUPFAM" id="SSF51735">
    <property type="entry name" value="NAD(P)-binding Rossmann-fold domains"/>
    <property type="match status" value="1"/>
</dbReference>
<dbReference type="InterPro" id="IPR002347">
    <property type="entry name" value="SDR_fam"/>
</dbReference>
<dbReference type="Pfam" id="PF00106">
    <property type="entry name" value="adh_short"/>
    <property type="match status" value="1"/>
</dbReference>
<dbReference type="PANTHER" id="PTHR43313:SF36">
    <property type="entry name" value="D-BETA-HYDROXYBUTYRATE DEHYDROGENASE, MITOCHONDRIAL"/>
    <property type="match status" value="1"/>
</dbReference>
<evidence type="ECO:0000256" key="1">
    <source>
        <dbReference type="ARBA" id="ARBA00023002"/>
    </source>
</evidence>
<protein>
    <submittedName>
        <fullName evidence="3">Uncharacterized protein</fullName>
    </submittedName>
</protein>
<dbReference type="InterPro" id="IPR020904">
    <property type="entry name" value="Sc_DH/Rdtase_CS"/>
</dbReference>
<sequence>MHISWFLAHILRNYSQLEYISPKNRAILITGCDSGFGHHVVYQLDSYGFHVFAGVLSTDSQSSERLRVKCSDRLKITKLDVTQEDDVKRVVKEIEESSFDLWAVLNNAGIAQYSLVEMGPGIDIFEKTFAVNVFGLVRVTKHCLPLLRKSGGRVVNMASVAGRFTFWGITAYCMSKYAVRAFSDGLRKELSRFGVKVVTIEPNMYKTEIVNLDTLSNALDQIWDKTDPQIREDYGGHRFHQQMRNRLKYNVMISRPQIHEVLDVQQKAITLCEPDLYYRCAAITEKPSIWLLSILPESAQDFFLTGKAWKTALDFYKCKQ</sequence>
<evidence type="ECO:0000256" key="2">
    <source>
        <dbReference type="RuleBase" id="RU000363"/>
    </source>
</evidence>
<dbReference type="PANTHER" id="PTHR43313">
    <property type="entry name" value="SHORT-CHAIN DEHYDROGENASE/REDUCTASE FAMILY 9C"/>
    <property type="match status" value="1"/>
</dbReference>
<dbReference type="PROSITE" id="PS00061">
    <property type="entry name" value="ADH_SHORT"/>
    <property type="match status" value="1"/>
</dbReference>
<evidence type="ECO:0000313" key="4">
    <source>
        <dbReference type="Proteomes" id="UP000728032"/>
    </source>
</evidence>
<keyword evidence="4" id="KW-1185">Reference proteome</keyword>
<name>A0A7R9MH95_9ACAR</name>
<dbReference type="PRINTS" id="PR00081">
    <property type="entry name" value="GDHRDH"/>
</dbReference>
<dbReference type="Proteomes" id="UP000728032">
    <property type="component" value="Unassembled WGS sequence"/>
</dbReference>
<dbReference type="GO" id="GO:0016491">
    <property type="term" value="F:oxidoreductase activity"/>
    <property type="evidence" value="ECO:0007669"/>
    <property type="project" value="UniProtKB-KW"/>
</dbReference>
<dbReference type="OrthoDB" id="6413932at2759"/>
<keyword evidence="1" id="KW-0560">Oxidoreductase</keyword>
<dbReference type="PRINTS" id="PR00080">
    <property type="entry name" value="SDRFAMILY"/>
</dbReference>
<dbReference type="InterPro" id="IPR036291">
    <property type="entry name" value="NAD(P)-bd_dom_sf"/>
</dbReference>
<dbReference type="EMBL" id="OC934070">
    <property type="protein sequence ID" value="CAD7660096.1"/>
    <property type="molecule type" value="Genomic_DNA"/>
</dbReference>
<dbReference type="GO" id="GO:0008202">
    <property type="term" value="P:steroid metabolic process"/>
    <property type="evidence" value="ECO:0007669"/>
    <property type="project" value="TreeGrafter"/>
</dbReference>
<gene>
    <name evidence="3" type="ORF">ONB1V03_LOCUS16666</name>
</gene>
<organism evidence="3">
    <name type="scientific">Oppiella nova</name>
    <dbReference type="NCBI Taxonomy" id="334625"/>
    <lineage>
        <taxon>Eukaryota</taxon>
        <taxon>Metazoa</taxon>
        <taxon>Ecdysozoa</taxon>
        <taxon>Arthropoda</taxon>
        <taxon>Chelicerata</taxon>
        <taxon>Arachnida</taxon>
        <taxon>Acari</taxon>
        <taxon>Acariformes</taxon>
        <taxon>Sarcoptiformes</taxon>
        <taxon>Oribatida</taxon>
        <taxon>Brachypylina</taxon>
        <taxon>Oppioidea</taxon>
        <taxon>Oppiidae</taxon>
        <taxon>Oppiella</taxon>
    </lineage>
</organism>
<accession>A0A7R9MH95</accession>
<dbReference type="AlphaFoldDB" id="A0A7R9MH95"/>
<dbReference type="Gene3D" id="3.40.50.720">
    <property type="entry name" value="NAD(P)-binding Rossmann-like Domain"/>
    <property type="match status" value="1"/>
</dbReference>